<proteinExistence type="predicted"/>
<evidence type="ECO:0000313" key="1">
    <source>
        <dbReference type="EMBL" id="PTX73349.1"/>
    </source>
</evidence>
<dbReference type="Proteomes" id="UP000244092">
    <property type="component" value="Unassembled WGS sequence"/>
</dbReference>
<sequence>MMRLAMTAAQAAPLTKLATTPLVSAHFQKDKTHEQ</sequence>
<dbReference type="AlphaFoldDB" id="A0A2T6CCV9"/>
<name>A0A2T6CCV9_9RHOB</name>
<accession>A0A2T6CCV9</accession>
<reference evidence="1 2" key="1">
    <citation type="submission" date="2018-04" db="EMBL/GenBank/DDBJ databases">
        <title>Genomic Encyclopedia of Archaeal and Bacterial Type Strains, Phase II (KMG-II): from individual species to whole genera.</title>
        <authorList>
            <person name="Goeker M."/>
        </authorList>
    </citation>
    <scope>NUCLEOTIDE SEQUENCE [LARGE SCALE GENOMIC DNA]</scope>
    <source>
        <strain evidence="1 2">DSM 12244</strain>
    </source>
</reference>
<dbReference type="EMBL" id="QBKU01000007">
    <property type="protein sequence ID" value="PTX73349.1"/>
    <property type="molecule type" value="Genomic_DNA"/>
</dbReference>
<protein>
    <submittedName>
        <fullName evidence="1">Uncharacterized protein</fullName>
    </submittedName>
</protein>
<gene>
    <name evidence="1" type="ORF">C8N31_10749</name>
</gene>
<evidence type="ECO:0000313" key="2">
    <source>
        <dbReference type="Proteomes" id="UP000244092"/>
    </source>
</evidence>
<comment type="caution">
    <text evidence="1">The sequence shown here is derived from an EMBL/GenBank/DDBJ whole genome shotgun (WGS) entry which is preliminary data.</text>
</comment>
<organism evidence="1 2">
    <name type="scientific">Sulfitobacter mediterraneus</name>
    <dbReference type="NCBI Taxonomy" id="83219"/>
    <lineage>
        <taxon>Bacteria</taxon>
        <taxon>Pseudomonadati</taxon>
        <taxon>Pseudomonadota</taxon>
        <taxon>Alphaproteobacteria</taxon>
        <taxon>Rhodobacterales</taxon>
        <taxon>Roseobacteraceae</taxon>
        <taxon>Sulfitobacter</taxon>
    </lineage>
</organism>